<dbReference type="PROSITE" id="PS50158">
    <property type="entry name" value="ZF_CCHC"/>
    <property type="match status" value="1"/>
</dbReference>
<dbReference type="InterPro" id="IPR002156">
    <property type="entry name" value="RNaseH_domain"/>
</dbReference>
<dbReference type="CDD" id="cd01650">
    <property type="entry name" value="RT_nLTR_like"/>
    <property type="match status" value="1"/>
</dbReference>
<reference evidence="6 7" key="1">
    <citation type="submission" date="2024-05" db="EMBL/GenBank/DDBJ databases">
        <title>Haplotype-resolved chromosome-level genome assembly of Huyou (Citrus changshanensis).</title>
        <authorList>
            <person name="Miao C."/>
            <person name="Chen W."/>
            <person name="Wu Y."/>
            <person name="Wang L."/>
            <person name="Zhao S."/>
            <person name="Grierson D."/>
            <person name="Xu C."/>
            <person name="Chen K."/>
        </authorList>
    </citation>
    <scope>NUCLEOTIDE SEQUENCE [LARGE SCALE GENOMIC DNA]</scope>
    <source>
        <strain evidence="6">01-14</strain>
        <tissue evidence="6">Leaf</tissue>
    </source>
</reference>
<dbReference type="Gene3D" id="3.30.420.10">
    <property type="entry name" value="Ribonuclease H-like superfamily/Ribonuclease H"/>
    <property type="match status" value="1"/>
</dbReference>
<dbReference type="CDD" id="cd06222">
    <property type="entry name" value="RNase_H_like"/>
    <property type="match status" value="1"/>
</dbReference>
<dbReference type="InterPro" id="IPR036397">
    <property type="entry name" value="RNaseH_sf"/>
</dbReference>
<feature type="region of interest" description="Disordered" evidence="2">
    <location>
        <begin position="1"/>
        <end position="51"/>
    </location>
</feature>
<feature type="domain" description="CCHC-type" evidence="3">
    <location>
        <begin position="223"/>
        <end position="236"/>
    </location>
</feature>
<keyword evidence="1" id="KW-0863">Zinc-finger</keyword>
<evidence type="ECO:0000313" key="7">
    <source>
        <dbReference type="Proteomes" id="UP001428341"/>
    </source>
</evidence>
<protein>
    <recommendedName>
        <fullName evidence="8">Reverse transcriptase</fullName>
    </recommendedName>
</protein>
<dbReference type="Proteomes" id="UP001428341">
    <property type="component" value="Unassembled WGS sequence"/>
</dbReference>
<accession>A0AAP0QVY2</accession>
<dbReference type="InterPro" id="IPR005135">
    <property type="entry name" value="Endo/exonuclease/phosphatase"/>
</dbReference>
<dbReference type="Pfam" id="PF00078">
    <property type="entry name" value="RVT_1"/>
    <property type="match status" value="1"/>
</dbReference>
<feature type="region of interest" description="Disordered" evidence="2">
    <location>
        <begin position="346"/>
        <end position="383"/>
    </location>
</feature>
<dbReference type="PROSITE" id="PS50879">
    <property type="entry name" value="RNASE_H_1"/>
    <property type="match status" value="1"/>
</dbReference>
<dbReference type="PROSITE" id="PS50878">
    <property type="entry name" value="RT_POL"/>
    <property type="match status" value="1"/>
</dbReference>
<dbReference type="GO" id="GO:0004523">
    <property type="term" value="F:RNA-DNA hybrid ribonuclease activity"/>
    <property type="evidence" value="ECO:0007669"/>
    <property type="project" value="InterPro"/>
</dbReference>
<dbReference type="InterPro" id="IPR026960">
    <property type="entry name" value="RVT-Znf"/>
</dbReference>
<dbReference type="InterPro" id="IPR044730">
    <property type="entry name" value="RNase_H-like_dom_plant"/>
</dbReference>
<evidence type="ECO:0000259" key="4">
    <source>
        <dbReference type="PROSITE" id="PS50878"/>
    </source>
</evidence>
<proteinExistence type="predicted"/>
<dbReference type="PANTHER" id="PTHR31635">
    <property type="entry name" value="REVERSE TRANSCRIPTASE DOMAIN-CONTAINING PROTEIN-RELATED"/>
    <property type="match status" value="1"/>
</dbReference>
<dbReference type="InterPro" id="IPR025558">
    <property type="entry name" value="DUF4283"/>
</dbReference>
<feature type="compositionally biased region" description="Polar residues" evidence="2">
    <location>
        <begin position="346"/>
        <end position="361"/>
    </location>
</feature>
<dbReference type="InterPro" id="IPR001878">
    <property type="entry name" value="Znf_CCHC"/>
</dbReference>
<name>A0AAP0QVY2_9ROSI</name>
<evidence type="ECO:0000313" key="6">
    <source>
        <dbReference type="EMBL" id="KAK9220708.1"/>
    </source>
</evidence>
<keyword evidence="7" id="KW-1185">Reference proteome</keyword>
<dbReference type="GO" id="GO:0003676">
    <property type="term" value="F:nucleic acid binding"/>
    <property type="evidence" value="ECO:0007669"/>
    <property type="project" value="InterPro"/>
</dbReference>
<dbReference type="PANTHER" id="PTHR31635:SF196">
    <property type="entry name" value="REVERSE TRANSCRIPTASE DOMAIN-CONTAINING PROTEIN-RELATED"/>
    <property type="match status" value="1"/>
</dbReference>
<evidence type="ECO:0000256" key="2">
    <source>
        <dbReference type="SAM" id="MobiDB-lite"/>
    </source>
</evidence>
<dbReference type="GO" id="GO:0008270">
    <property type="term" value="F:zinc ion binding"/>
    <property type="evidence" value="ECO:0007669"/>
    <property type="project" value="UniProtKB-KW"/>
</dbReference>
<feature type="domain" description="Reverse transcriptase" evidence="4">
    <location>
        <begin position="937"/>
        <end position="1218"/>
    </location>
</feature>
<dbReference type="InterPro" id="IPR000477">
    <property type="entry name" value="RT_dom"/>
</dbReference>
<feature type="compositionally biased region" description="Basic residues" evidence="2">
    <location>
        <begin position="362"/>
        <end position="371"/>
    </location>
</feature>
<dbReference type="InterPro" id="IPR036691">
    <property type="entry name" value="Endo/exonu/phosph_ase_sf"/>
</dbReference>
<comment type="caution">
    <text evidence="6">The sequence shown here is derived from an EMBL/GenBank/DDBJ whole genome shotgun (WGS) entry which is preliminary data.</text>
</comment>
<dbReference type="Pfam" id="PF13966">
    <property type="entry name" value="zf-RVT"/>
    <property type="match status" value="1"/>
</dbReference>
<feature type="domain" description="RNase H type-1" evidence="5">
    <location>
        <begin position="1668"/>
        <end position="1797"/>
    </location>
</feature>
<keyword evidence="1" id="KW-0479">Metal-binding</keyword>
<dbReference type="InterPro" id="IPR012337">
    <property type="entry name" value="RNaseH-like_sf"/>
</dbReference>
<feature type="compositionally biased region" description="Polar residues" evidence="2">
    <location>
        <begin position="1"/>
        <end position="13"/>
    </location>
</feature>
<gene>
    <name evidence="6" type="ORF">WN944_009131</name>
</gene>
<dbReference type="SUPFAM" id="SSF53098">
    <property type="entry name" value="Ribonuclease H-like"/>
    <property type="match status" value="1"/>
</dbReference>
<keyword evidence="1" id="KW-0862">Zinc</keyword>
<dbReference type="SUPFAM" id="SSF56219">
    <property type="entry name" value="DNase I-like"/>
    <property type="match status" value="1"/>
</dbReference>
<dbReference type="Pfam" id="PF13456">
    <property type="entry name" value="RVT_3"/>
    <property type="match status" value="1"/>
</dbReference>
<evidence type="ECO:0000259" key="3">
    <source>
        <dbReference type="PROSITE" id="PS50158"/>
    </source>
</evidence>
<evidence type="ECO:0000256" key="1">
    <source>
        <dbReference type="PROSITE-ProRule" id="PRU00047"/>
    </source>
</evidence>
<dbReference type="EMBL" id="JBCGBO010000002">
    <property type="protein sequence ID" value="KAK9220708.1"/>
    <property type="molecule type" value="Genomic_DNA"/>
</dbReference>
<feature type="compositionally biased region" description="Basic and acidic residues" evidence="2">
    <location>
        <begin position="410"/>
        <end position="420"/>
    </location>
</feature>
<evidence type="ECO:0000259" key="5">
    <source>
        <dbReference type="PROSITE" id="PS50879"/>
    </source>
</evidence>
<dbReference type="Pfam" id="PF03372">
    <property type="entry name" value="Exo_endo_phos"/>
    <property type="match status" value="1"/>
</dbReference>
<organism evidence="6 7">
    <name type="scientific">Citrus x changshan-huyou</name>
    <dbReference type="NCBI Taxonomy" id="2935761"/>
    <lineage>
        <taxon>Eukaryota</taxon>
        <taxon>Viridiplantae</taxon>
        <taxon>Streptophyta</taxon>
        <taxon>Embryophyta</taxon>
        <taxon>Tracheophyta</taxon>
        <taxon>Spermatophyta</taxon>
        <taxon>Magnoliopsida</taxon>
        <taxon>eudicotyledons</taxon>
        <taxon>Gunneridae</taxon>
        <taxon>Pentapetalae</taxon>
        <taxon>rosids</taxon>
        <taxon>malvids</taxon>
        <taxon>Sapindales</taxon>
        <taxon>Rutaceae</taxon>
        <taxon>Aurantioideae</taxon>
        <taxon>Citrus</taxon>
    </lineage>
</organism>
<evidence type="ECO:0008006" key="8">
    <source>
        <dbReference type="Google" id="ProtNLM"/>
    </source>
</evidence>
<sequence>MSESSENLETPENPSLLKTIPPPLPEDRSTKKARFRSHGMDEDNPPPLSFKDALMPWTQQRSFDDTEMDEEWDFEPGDVIVGDDGAMPTIKFSQRIHEKLVQPWQNSVVVKLLGRNIGYKVLCNRLKVMWHMIPDFSVIDLENNYYLVHLNSAEDAVYALTEGPWIGQLVGNVIKIDYRTELRERGKFARIAIRVSLTQPLVSRFNLDGRIQKVEYEGLPIICYQCGKYGHSSTFCLNKQTSNEINKVNSENNPQANVTVEKIGVPTVDNSSRERFGPWMVVERKGRARTVVDKENITDSERNQRTNFNTTSRFAALSDDHDAPTAEELDAQNPLQVPSHQPITSITDHFNTRKNPTLKTSRTLKPHHQLSKGKQVAKPQFPKPKPLHLIASSSMHETLRPHVTKILPHNTKDPNPRHTPSDNLAEPPDGKDARVIDIRVNNEGDSQPVVGHEGEDFMSDNEDTVVQETPGVHEGMMVGLNPRTFAALVKNYNPTIVAIFEPRVSGKKADDFIKKSGFDRSHRVEANGFSGGIWVLWRDFFDVEVTLNHNQFIHLKISAQNVTQAWVTAVYASPKSSRRHELWHQLNYIASSMHDPWLVGGDFNSILYAEEKRGGSQLGTGICPNFNNWFYTNQMVDLPFSGPRFTWVRGSLSKRLDRVLSNKDWILKFDNYSVTNLPRVDSDHRPVLVRFERNGRGMGSIKPFRFLAAWMTDNRFGNFMQDNWQGNMPYAQAASSFTSKVTTWNREVFGNIFKRKKELLARLGGVQKALENRPLSSLYRLETKLKKKLEEVLSQEELLWYQKSRREWIKYGDRNTSFFHQKTITRRARNRITAIRDEGGNWIYEAQEIKDHVVTFFSTLYNSEQGTYQPYQVQGCFPQIDQTRLASLAMPIDKEEVHAAICQMSPLKAPGIDGYPAGFYQAQWHIVGESFSAGIKEVFNSHSIPREVSKTLLILIPKTERPTSFKMYRPISLCTIFYKTVTKIIVTRLQALLPDLVGPHQTSFVPGRHITENIIIAQEVVHYMRRKLGRKGLMAIKIDLEKAHDRLNWNFIYETLMELALPFDLIHLIMECITSNRMNILWNGELTGDFAPSRGVQQGDPLSPYIFVLCIERLSHGIYRSIQQEQWKPIRLARMGTPLSHLFFADDLLLFAEASSAQAFFINLVLEEFCLSSGAKVNKSKTQVYFSNNISGAVAGRLGRDLGYTVTKDLGTYLGIPLLHRRVSKQTYQGILDKMQQRLSGWAASQLSFAGRITLTQSVLQAILIYAMQTTNLPASIKNKIDQVCRRFLWSGNAEMRKMSLVSWQTICQPKLTGGLGFKRLEIINDALLLKVAWNLITEPGKLCAQVLATKYRVSLSDIPQSLPTRHGSHLWKSVCRVWDHAKWGLRWNVGNGLRVKFWWDCWATASSPLAAFTLKPIPPELCDLYVADFVTADGTWNWPKFSYLLSHNAVMRIASVHPPSAWNGADKAYWAAATHGKFTVKSAYDHLAQPYLQERDMIWRLAWSWKGPQSIKIFIWLVLYNRLKTRGELASRHLIIDTHCERCGYELETTIHVFRDCPYSRAVWLRLLRDHNHQEFFNADLVGWMSRNLQASNKYPCSNLWRVIFGVAIWRIWYWRNHFIFTKEYWESNAIAMDIKVRAAEIQRSNSFSFAAGTTRIERWIRWIAPVWPWVKLNSDGAKKSSGIAGAGGLIRDFRGGWQVGYSANLGVCSVTSAELWGLFHGLSIAWQYGFRKVYVEVDSMCVIKLISNSNPPINEHFTLIREIQALLRRDWLTKVEHIYREANEAADFLASYSFSFPLGLYCFQYIPPNMLSILLNDVHGIAQSRLVLS</sequence>
<dbReference type="Gene3D" id="3.60.10.10">
    <property type="entry name" value="Endonuclease/exonuclease/phosphatase"/>
    <property type="match status" value="1"/>
</dbReference>
<dbReference type="Pfam" id="PF14111">
    <property type="entry name" value="DUF4283"/>
    <property type="match status" value="1"/>
</dbReference>
<feature type="region of interest" description="Disordered" evidence="2">
    <location>
        <begin position="406"/>
        <end position="430"/>
    </location>
</feature>